<feature type="domain" description="Glycoside hydrolase family 31 N-terminal" evidence="4">
    <location>
        <begin position="28"/>
        <end position="185"/>
    </location>
</feature>
<evidence type="ECO:0000256" key="2">
    <source>
        <dbReference type="RuleBase" id="RU361185"/>
    </source>
</evidence>
<accession>A0ABV0F2Z6</accession>
<keyword evidence="2" id="KW-0378">Hydrolase</keyword>
<evidence type="ECO:0000259" key="3">
    <source>
        <dbReference type="Pfam" id="PF01055"/>
    </source>
</evidence>
<dbReference type="InterPro" id="IPR048395">
    <property type="entry name" value="Glyco_hydro_31_C"/>
</dbReference>
<dbReference type="InterPro" id="IPR013780">
    <property type="entry name" value="Glyco_hydro_b"/>
</dbReference>
<name>A0ABV0F2Z6_9ENTE</name>
<reference evidence="7" key="1">
    <citation type="submission" date="2016-06" db="EMBL/GenBank/DDBJ databases">
        <title>Four novel species of enterococci isolated from chicken manure.</title>
        <authorList>
            <person name="Van Tyne D."/>
        </authorList>
    </citation>
    <scope>NUCLEOTIDE SEQUENCE [LARGE SCALE GENOMIC DNA]</scope>
    <source>
        <strain evidence="7">JM9A</strain>
    </source>
</reference>
<dbReference type="PANTHER" id="PTHR43863:SF2">
    <property type="entry name" value="MALTASE-GLUCOAMYLASE"/>
    <property type="match status" value="1"/>
</dbReference>
<dbReference type="InterPro" id="IPR011013">
    <property type="entry name" value="Gal_mutarotase_sf_dom"/>
</dbReference>
<dbReference type="Gene3D" id="3.20.20.80">
    <property type="entry name" value="Glycosidases"/>
    <property type="match status" value="1"/>
</dbReference>
<dbReference type="EMBL" id="MAEI02000001">
    <property type="protein sequence ID" value="MEO1781026.1"/>
    <property type="molecule type" value="Genomic_DNA"/>
</dbReference>
<organism evidence="6 7">
    <name type="scientific">Enterococcus diestrammenae</name>
    <dbReference type="NCBI Taxonomy" id="1155073"/>
    <lineage>
        <taxon>Bacteria</taxon>
        <taxon>Bacillati</taxon>
        <taxon>Bacillota</taxon>
        <taxon>Bacilli</taxon>
        <taxon>Lactobacillales</taxon>
        <taxon>Enterococcaceae</taxon>
        <taxon>Enterococcus</taxon>
    </lineage>
</organism>
<dbReference type="Gene3D" id="2.60.40.1180">
    <property type="entry name" value="Golgi alpha-mannosidase II"/>
    <property type="match status" value="1"/>
</dbReference>
<feature type="domain" description="Glycoside hydrolase family 31 TIM barrel" evidence="3">
    <location>
        <begin position="230"/>
        <end position="563"/>
    </location>
</feature>
<evidence type="ECO:0000313" key="7">
    <source>
        <dbReference type="Proteomes" id="UP001429357"/>
    </source>
</evidence>
<dbReference type="InterPro" id="IPR025887">
    <property type="entry name" value="Glyco_hydro_31_N_dom"/>
</dbReference>
<feature type="domain" description="Glycosyl hydrolase family 31 C-terminal" evidence="5">
    <location>
        <begin position="575"/>
        <end position="659"/>
    </location>
</feature>
<proteinExistence type="inferred from homology"/>
<dbReference type="Pfam" id="PF21365">
    <property type="entry name" value="Glyco_hydro_31_3rd"/>
    <property type="match status" value="1"/>
</dbReference>
<dbReference type="CDD" id="cd06591">
    <property type="entry name" value="GH31_xylosidase_XylS"/>
    <property type="match status" value="1"/>
</dbReference>
<comment type="caution">
    <text evidence="6">The sequence shown here is derived from an EMBL/GenBank/DDBJ whole genome shotgun (WGS) entry which is preliminary data.</text>
</comment>
<evidence type="ECO:0000313" key="6">
    <source>
        <dbReference type="EMBL" id="MEO1781026.1"/>
    </source>
</evidence>
<dbReference type="PANTHER" id="PTHR43863">
    <property type="entry name" value="HYDROLASE, PUTATIVE (AFU_ORTHOLOGUE AFUA_1G03140)-RELATED"/>
    <property type="match status" value="1"/>
</dbReference>
<sequence>MAVFTNGKTYLEFQNNNERVRIIPWGANSFRVVATPNGPVDLTSAALLEQPAITDEVTITIRENEATIQSGNIKAVVNSEGWSNVFGRISFYDGAGKLLLAEADGGGALLKKPRFFRSQIGGDYRLTATFAANDGEKIYGMGQYQQDILDLKGCNLELAHRNSQASVPFYVSNKGYGFLWHNPAVGTVTFGANTTEWRADSTKQLDYWITAGATPAAIEEQYSAVTGRVPMMPEYGLGFWQCKLRYVNQDEVLEVAREYHRRGVKVDVLVIDYYHWPRCGDYRFDEHFFPNVKEMVAECRSYGIELMVSIWPQIDVRSENFQEMKERGLLVQTAHGMDVQMIFHGNNVFYDAINPETRKYIWQKVKANYRDQGIRLFWLDEAEPEFGTYDFDTYRYYAGSVLQQGNIYPREYVRGFHEGEAEDFGENTVKLVRCAWAGSQRYGALVWSGDIHSTYQDFKNQVVAGLQMGLAGIPWWTTDIGGFHGGDVRTDEFKELLIRWFQYGAFSPVMRIHGSRTPHREIFKADGEPTEQSGAANEIWSYGEENYQIMKKFIDVREAMRDYNRDLMTQAHEKGAPVLRGMFYEFPEDATTWDLKDQYMFGGDVLVAPVMAAGATTRRVYLPQGAQWTDARDGKVYQGGQWLDSKAAIETLPIFLRDGRQEYLVGMI</sequence>
<dbReference type="SUPFAM" id="SSF51445">
    <property type="entry name" value="(Trans)glycosidases"/>
    <property type="match status" value="1"/>
</dbReference>
<dbReference type="InterPro" id="IPR000322">
    <property type="entry name" value="Glyco_hydro_31_TIM"/>
</dbReference>
<dbReference type="Gene3D" id="2.60.40.1760">
    <property type="entry name" value="glycosyl hydrolase (family 31)"/>
    <property type="match status" value="1"/>
</dbReference>
<dbReference type="Pfam" id="PF13802">
    <property type="entry name" value="Gal_mutarotas_2"/>
    <property type="match status" value="1"/>
</dbReference>
<dbReference type="InterPro" id="IPR051816">
    <property type="entry name" value="Glycosyl_Hydrolase_31"/>
</dbReference>
<evidence type="ECO:0000259" key="5">
    <source>
        <dbReference type="Pfam" id="PF21365"/>
    </source>
</evidence>
<dbReference type="Proteomes" id="UP001429357">
    <property type="component" value="Unassembled WGS sequence"/>
</dbReference>
<keyword evidence="2" id="KW-0326">Glycosidase</keyword>
<dbReference type="InterPro" id="IPR017853">
    <property type="entry name" value="GH"/>
</dbReference>
<comment type="similarity">
    <text evidence="1 2">Belongs to the glycosyl hydrolase 31 family.</text>
</comment>
<keyword evidence="7" id="KW-1185">Reference proteome</keyword>
<protein>
    <submittedName>
        <fullName evidence="6">Alpha-D-xyloside xylohydrolase</fullName>
    </submittedName>
</protein>
<reference evidence="6 7" key="2">
    <citation type="submission" date="2024-02" db="EMBL/GenBank/DDBJ databases">
        <title>The Genome Sequence of Enterococcus diestrammenae JM9A.</title>
        <authorList>
            <person name="Earl A."/>
            <person name="Manson A."/>
            <person name="Gilmore M."/>
            <person name="Sanders J."/>
            <person name="Shea T."/>
            <person name="Howe W."/>
            <person name="Livny J."/>
            <person name="Cuomo C."/>
            <person name="Neafsey D."/>
            <person name="Birren B."/>
        </authorList>
    </citation>
    <scope>NUCLEOTIDE SEQUENCE [LARGE SCALE GENOMIC DNA]</scope>
    <source>
        <strain evidence="6 7">JM9A</strain>
    </source>
</reference>
<dbReference type="RefSeq" id="WP_161870648.1">
    <property type="nucleotide sequence ID" value="NZ_MAEI02000001.1"/>
</dbReference>
<dbReference type="Pfam" id="PF01055">
    <property type="entry name" value="Glyco_hydro_31_2nd"/>
    <property type="match status" value="1"/>
</dbReference>
<gene>
    <name evidence="6" type="ORF">BAU18_000605</name>
</gene>
<evidence type="ECO:0000256" key="1">
    <source>
        <dbReference type="ARBA" id="ARBA00007806"/>
    </source>
</evidence>
<dbReference type="SUPFAM" id="SSF51011">
    <property type="entry name" value="Glycosyl hydrolase domain"/>
    <property type="match status" value="1"/>
</dbReference>
<dbReference type="CDD" id="cd14752">
    <property type="entry name" value="GH31_N"/>
    <property type="match status" value="1"/>
</dbReference>
<evidence type="ECO:0000259" key="4">
    <source>
        <dbReference type="Pfam" id="PF13802"/>
    </source>
</evidence>
<dbReference type="SUPFAM" id="SSF74650">
    <property type="entry name" value="Galactose mutarotase-like"/>
    <property type="match status" value="1"/>
</dbReference>